<accession>A0ABP5LST7</accession>
<reference evidence="3" key="1">
    <citation type="journal article" date="2019" name="Int. J. Syst. Evol. Microbiol.">
        <title>The Global Catalogue of Microorganisms (GCM) 10K type strain sequencing project: providing services to taxonomists for standard genome sequencing and annotation.</title>
        <authorList>
            <consortium name="The Broad Institute Genomics Platform"/>
            <consortium name="The Broad Institute Genome Sequencing Center for Infectious Disease"/>
            <person name="Wu L."/>
            <person name="Ma J."/>
        </authorList>
    </citation>
    <scope>NUCLEOTIDE SEQUENCE [LARGE SCALE GENOMIC DNA]</scope>
    <source>
        <strain evidence="3">JCM 16022</strain>
    </source>
</reference>
<evidence type="ECO:0008006" key="4">
    <source>
        <dbReference type="Google" id="ProtNLM"/>
    </source>
</evidence>
<gene>
    <name evidence="2" type="ORF">GCM10009844_31710</name>
</gene>
<keyword evidence="1" id="KW-0732">Signal</keyword>
<protein>
    <recommendedName>
        <fullName evidence="4">DUF4232 domain-containing protein</fullName>
    </recommendedName>
</protein>
<name>A0ABP5LST7_9ACTN</name>
<comment type="caution">
    <text evidence="2">The sequence shown here is derived from an EMBL/GenBank/DDBJ whole genome shotgun (WGS) entry which is preliminary data.</text>
</comment>
<dbReference type="EMBL" id="BAAAQR010000010">
    <property type="protein sequence ID" value="GAA2150602.1"/>
    <property type="molecule type" value="Genomic_DNA"/>
</dbReference>
<dbReference type="RefSeq" id="WP_344154289.1">
    <property type="nucleotide sequence ID" value="NZ_BAAAQR010000010.1"/>
</dbReference>
<organism evidence="2 3">
    <name type="scientific">Nocardioides koreensis</name>
    <dbReference type="NCBI Taxonomy" id="433651"/>
    <lineage>
        <taxon>Bacteria</taxon>
        <taxon>Bacillati</taxon>
        <taxon>Actinomycetota</taxon>
        <taxon>Actinomycetes</taxon>
        <taxon>Propionibacteriales</taxon>
        <taxon>Nocardioidaceae</taxon>
        <taxon>Nocardioides</taxon>
    </lineage>
</organism>
<evidence type="ECO:0000256" key="1">
    <source>
        <dbReference type="SAM" id="SignalP"/>
    </source>
</evidence>
<sequence length="263" mass="27644">MPIVVTVLALLLSGCLGAADPATEDASGSGATRCPSAYPIRLPITTDATVGVPPLYRLRACAVDARRGPVLLMNDGNAAWATVAPGHEFNLVQGDEPANWLRERVAVPPGMVLPGTAIVVQARPSEVSWRLSREWTVGWAGFEAGMHALAPRGRDTVARAMDPDAARGQALVSCALTAYHLYLTAQGDPLPVHDGFGALQLTWSAASTACAADWLRADRLLTAQGARATGWSLAVIRADSWVTKSKRALGWLAPAAPVVIGVR</sequence>
<evidence type="ECO:0000313" key="3">
    <source>
        <dbReference type="Proteomes" id="UP001501771"/>
    </source>
</evidence>
<feature type="signal peptide" evidence="1">
    <location>
        <begin position="1"/>
        <end position="18"/>
    </location>
</feature>
<feature type="chain" id="PRO_5046021361" description="DUF4232 domain-containing protein" evidence="1">
    <location>
        <begin position="19"/>
        <end position="263"/>
    </location>
</feature>
<proteinExistence type="predicted"/>
<evidence type="ECO:0000313" key="2">
    <source>
        <dbReference type="EMBL" id="GAA2150602.1"/>
    </source>
</evidence>
<dbReference type="Proteomes" id="UP001501771">
    <property type="component" value="Unassembled WGS sequence"/>
</dbReference>
<keyword evidence="3" id="KW-1185">Reference proteome</keyword>